<dbReference type="GO" id="GO:0016020">
    <property type="term" value="C:membrane"/>
    <property type="evidence" value="ECO:0007669"/>
    <property type="project" value="GOC"/>
</dbReference>
<evidence type="ECO:0000313" key="7">
    <source>
        <dbReference type="Proteomes" id="UP000007488"/>
    </source>
</evidence>
<dbReference type="STRING" id="645991.Sgly_1841"/>
<dbReference type="GO" id="GO:0009247">
    <property type="term" value="P:glycolipid biosynthetic process"/>
    <property type="evidence" value="ECO:0007669"/>
    <property type="project" value="InterPro"/>
</dbReference>
<reference evidence="7" key="2">
    <citation type="submission" date="2011-02" db="EMBL/GenBank/DDBJ databases">
        <title>The complete genome of Syntrophobotulus glycolicus DSM 8271.</title>
        <authorList>
            <person name="Lucas S."/>
            <person name="Copeland A."/>
            <person name="Lapidus A."/>
            <person name="Bruce D."/>
            <person name="Goodwin L."/>
            <person name="Pitluck S."/>
            <person name="Kyrpides N."/>
            <person name="Mavromatis K."/>
            <person name="Pagani I."/>
            <person name="Ivanova N."/>
            <person name="Mikhailova N."/>
            <person name="Chertkov O."/>
            <person name="Held B."/>
            <person name="Detter J.C."/>
            <person name="Tapia R."/>
            <person name="Han C."/>
            <person name="Land M."/>
            <person name="Hauser L."/>
            <person name="Markowitz V."/>
            <person name="Cheng J.-F."/>
            <person name="Hugenholtz P."/>
            <person name="Woyke T."/>
            <person name="Wu D."/>
            <person name="Spring S."/>
            <person name="Schroeder M."/>
            <person name="Brambilla E."/>
            <person name="Klenk H.-P."/>
            <person name="Eisen J.A."/>
        </authorList>
    </citation>
    <scope>NUCLEOTIDE SEQUENCE [LARGE SCALE GENOMIC DNA]</scope>
    <source>
        <strain evidence="7">DSM 8271 / FlGlyR</strain>
    </source>
</reference>
<dbReference type="PANTHER" id="PTHR43025">
    <property type="entry name" value="MONOGALACTOSYLDIACYLGLYCEROL SYNTHASE"/>
    <property type="match status" value="1"/>
</dbReference>
<dbReference type="Proteomes" id="UP000007488">
    <property type="component" value="Chromosome"/>
</dbReference>
<dbReference type="KEGG" id="sgy:Sgly_1841"/>
<keyword evidence="3" id="KW-0808">Transferase</keyword>
<protein>
    <submittedName>
        <fullName evidence="6">Monogalactosyldiacylglycerol synthase</fullName>
    </submittedName>
</protein>
<feature type="domain" description="Diacylglycerol glucosyltransferase N-terminal" evidence="5">
    <location>
        <begin position="15"/>
        <end position="181"/>
    </location>
</feature>
<proteinExistence type="inferred from homology"/>
<reference evidence="6 7" key="1">
    <citation type="journal article" date="2011" name="Stand. Genomic Sci.">
        <title>Complete genome sequence of Syntrophobotulus glycolicus type strain (FlGlyR).</title>
        <authorList>
            <person name="Han C."/>
            <person name="Mwirichia R."/>
            <person name="Chertkov O."/>
            <person name="Held B."/>
            <person name="Lapidus A."/>
            <person name="Nolan M."/>
            <person name="Lucas S."/>
            <person name="Hammon N."/>
            <person name="Deshpande S."/>
            <person name="Cheng J.F."/>
            <person name="Tapia R."/>
            <person name="Goodwin L."/>
            <person name="Pitluck S."/>
            <person name="Huntemann M."/>
            <person name="Liolios K."/>
            <person name="Ivanova N."/>
            <person name="Pagani I."/>
            <person name="Mavromatis K."/>
            <person name="Ovchinikova G."/>
            <person name="Pati A."/>
            <person name="Chen A."/>
            <person name="Palaniappan K."/>
            <person name="Land M."/>
            <person name="Hauser L."/>
            <person name="Brambilla E.M."/>
            <person name="Rohde M."/>
            <person name="Spring S."/>
            <person name="Sikorski J."/>
            <person name="Goker M."/>
            <person name="Woyke T."/>
            <person name="Bristow J."/>
            <person name="Eisen J.A."/>
            <person name="Markowitz V."/>
            <person name="Hugenholtz P."/>
            <person name="Kyrpides N.C."/>
            <person name="Klenk H.P."/>
            <person name="Detter J.C."/>
        </authorList>
    </citation>
    <scope>NUCLEOTIDE SEQUENCE [LARGE SCALE GENOMIC DNA]</scope>
    <source>
        <strain evidence="7">DSM 8271 / FlGlyR</strain>
    </source>
</reference>
<evidence type="ECO:0000256" key="1">
    <source>
        <dbReference type="ARBA" id="ARBA00006962"/>
    </source>
</evidence>
<dbReference type="InterPro" id="IPR001296">
    <property type="entry name" value="Glyco_trans_1"/>
</dbReference>
<dbReference type="RefSeq" id="WP_013625006.1">
    <property type="nucleotide sequence ID" value="NC_015172.1"/>
</dbReference>
<accession>F0T051</accession>
<dbReference type="EMBL" id="CP002547">
    <property type="protein sequence ID" value="ADY56138.1"/>
    <property type="molecule type" value="Genomic_DNA"/>
</dbReference>
<keyword evidence="2" id="KW-0328">Glycosyltransferase</keyword>
<evidence type="ECO:0000259" key="5">
    <source>
        <dbReference type="Pfam" id="PF06925"/>
    </source>
</evidence>
<evidence type="ECO:0000256" key="3">
    <source>
        <dbReference type="ARBA" id="ARBA00022679"/>
    </source>
</evidence>
<dbReference type="OrthoDB" id="9815663at2"/>
<dbReference type="SUPFAM" id="SSF53756">
    <property type="entry name" value="UDP-Glycosyltransferase/glycogen phosphorylase"/>
    <property type="match status" value="1"/>
</dbReference>
<keyword evidence="7" id="KW-1185">Reference proteome</keyword>
<dbReference type="HOGENOM" id="CLU_028367_0_0_9"/>
<dbReference type="Gene3D" id="3.40.50.2000">
    <property type="entry name" value="Glycogen Phosphorylase B"/>
    <property type="match status" value="1"/>
</dbReference>
<dbReference type="InterPro" id="IPR050519">
    <property type="entry name" value="Glycosyltransf_28_UgtP"/>
</dbReference>
<dbReference type="Pfam" id="PF06925">
    <property type="entry name" value="MGDG_synth"/>
    <property type="match status" value="1"/>
</dbReference>
<evidence type="ECO:0000256" key="2">
    <source>
        <dbReference type="ARBA" id="ARBA00022676"/>
    </source>
</evidence>
<dbReference type="InterPro" id="IPR009695">
    <property type="entry name" value="Diacylglyc_glucosyltr_N"/>
</dbReference>
<evidence type="ECO:0000259" key="4">
    <source>
        <dbReference type="Pfam" id="PF00534"/>
    </source>
</evidence>
<gene>
    <name evidence="6" type="ordered locus">Sgly_1841</name>
</gene>
<dbReference type="eggNOG" id="COG0707">
    <property type="taxonomic scope" value="Bacteria"/>
</dbReference>
<dbReference type="Pfam" id="PF00534">
    <property type="entry name" value="Glycos_transf_1"/>
    <property type="match status" value="1"/>
</dbReference>
<sequence>MKILFLPLFQMPTGHHSVANAVIRSLENRLPEFEYEIVDFFSYADKLLEKAFRLAYLTWIDHSPQTYVWLYKNFMYPSKSNLHHNLCEYKFLAKMKNLLDTQAPDLVVCTQALPSFLINRLKEYGESTPPVINIYTDFFINKLWGITGIDYHFVPDQMIKEELSGKYDLSPAKIFVTGIPVEECFNPHKIQKSTPPYHIIISGGNAGLGDIEHLIQNIDNDEEYLFAVLCGNNQKLYQEILALEQENIKPLRYISCRETMLNLYQNSDAIITKPGGVTLSEALRMRLPIFVHSALPGQEQVNFEYLAKLGLLDQIDQNKSIIDQLDLFFQDQKRQLLWRTKVEEYLRPIEFTAWQKIIDLLEDSFAENSLLRENTFSSGAVLSRKANDE</sequence>
<dbReference type="PANTHER" id="PTHR43025:SF3">
    <property type="entry name" value="MONOGALACTOSYLDIACYLGLYCEROL SYNTHASE 1, CHLOROPLASTIC"/>
    <property type="match status" value="1"/>
</dbReference>
<evidence type="ECO:0000313" key="6">
    <source>
        <dbReference type="EMBL" id="ADY56138.1"/>
    </source>
</evidence>
<dbReference type="AlphaFoldDB" id="F0T051"/>
<organism evidence="6 7">
    <name type="scientific">Syntrophobotulus glycolicus (strain DSM 8271 / FlGlyR)</name>
    <dbReference type="NCBI Taxonomy" id="645991"/>
    <lineage>
        <taxon>Bacteria</taxon>
        <taxon>Bacillati</taxon>
        <taxon>Bacillota</taxon>
        <taxon>Clostridia</taxon>
        <taxon>Eubacteriales</taxon>
        <taxon>Desulfitobacteriaceae</taxon>
        <taxon>Syntrophobotulus</taxon>
    </lineage>
</organism>
<comment type="similarity">
    <text evidence="1">Belongs to the glycosyltransferase 28 family.</text>
</comment>
<name>F0T051_SYNGF</name>
<dbReference type="GO" id="GO:0016758">
    <property type="term" value="F:hexosyltransferase activity"/>
    <property type="evidence" value="ECO:0007669"/>
    <property type="project" value="InterPro"/>
</dbReference>
<feature type="domain" description="Glycosyl transferase family 1" evidence="4">
    <location>
        <begin position="212"/>
        <end position="335"/>
    </location>
</feature>